<keyword evidence="6" id="KW-0378">Hydrolase</keyword>
<feature type="non-terminal residue" evidence="16">
    <location>
        <position position="648"/>
    </location>
</feature>
<keyword evidence="17" id="KW-1185">Reference proteome</keyword>
<keyword evidence="3" id="KW-0812">Transmembrane</keyword>
<dbReference type="Gene3D" id="4.10.400.10">
    <property type="entry name" value="Low-density Lipoprotein Receptor"/>
    <property type="match status" value="2"/>
</dbReference>
<dbReference type="Pfam" id="PF00629">
    <property type="entry name" value="MAM"/>
    <property type="match status" value="2"/>
</dbReference>
<dbReference type="SMART" id="SM00192">
    <property type="entry name" value="LDLa"/>
    <property type="match status" value="2"/>
</dbReference>
<dbReference type="InterPro" id="IPR001190">
    <property type="entry name" value="SRCR"/>
</dbReference>
<dbReference type="SMART" id="SM00137">
    <property type="entry name" value="MAM"/>
    <property type="match status" value="2"/>
</dbReference>
<dbReference type="PANTHER" id="PTHR23282">
    <property type="entry name" value="APICAL ENDOSOMAL GLYCOPROTEIN PRECURSOR"/>
    <property type="match status" value="1"/>
</dbReference>
<keyword evidence="4" id="KW-0732">Signal</keyword>
<evidence type="ECO:0000259" key="14">
    <source>
        <dbReference type="PROSITE" id="PS50060"/>
    </source>
</evidence>
<accession>A0A9W9ZKS9</accession>
<sequence>MERRHITVKGIALKGICFSSEHPLGRSIDDLSSTDIPCVSGVEDAVLVRKRRAVDESQNETQPSANRTLVPGAPVWPCDFEEGFCQWFQLNDADFNWTMHQGSTASVNTGPDTDHTTGTSKGFYIYIETSLPRRQHHKARLVSPTLVAVEPNSICQMDLYVHMKGSHIGALNIYQAPVVGFAVKKLSLSSNHGQYWFKQQVQFDSVTEFQVIIEGVRGNQYQGDIALDDISFTAGCKRLVPSYVRLANGSTFNEGRVEVYNQGVWGPVCRGGWSGLDSSVACRELGFNNSVSTGGAPLAGTCTGLSNVSCLGNEESIKDCPSGAWSNNTVCPSNNTITVNCSGILPVCPLKTHLYCPTVSNGTRKCISRAQLCDFTNDCWDGSDEINCGNYTRCDFNDTGLCGWLQAKNDQMDWTRHKGSTPSIYTGPSADHTGNRDGYYLYMEVSSRQGGEKARILVTPRFQGNNNGLCKLRFYYHLFGVGIGTLRVLAADRYSQRTLWTKSNSQSIAWGRAEIPLVNMSTSFFVTFEGEHSGVSPHGDIAIDDVSFTPECRPAPHENVTCKESTFPCRSGECIPLSLQCDFNDDCFDGSDELNCGLQTPGRCDFEVDLCHWQNTTDDDFDWSRHTGQTASLDTGPIYDHSKGFRGR</sequence>
<feature type="disulfide bond" evidence="12">
    <location>
        <begin position="562"/>
        <end position="574"/>
    </location>
</feature>
<dbReference type="CDD" id="cd00112">
    <property type="entry name" value="LDLa"/>
    <property type="match status" value="2"/>
</dbReference>
<evidence type="ECO:0000313" key="17">
    <source>
        <dbReference type="Proteomes" id="UP001163046"/>
    </source>
</evidence>
<dbReference type="OrthoDB" id="5985073at2759"/>
<feature type="domain" description="MAM" evidence="14">
    <location>
        <begin position="392"/>
        <end position="554"/>
    </location>
</feature>
<evidence type="ECO:0000256" key="3">
    <source>
        <dbReference type="ARBA" id="ARBA00022692"/>
    </source>
</evidence>
<dbReference type="InterPro" id="IPR036055">
    <property type="entry name" value="LDL_receptor-like_sf"/>
</dbReference>
<dbReference type="Pfam" id="PF00057">
    <property type="entry name" value="Ldl_recept_a"/>
    <property type="match status" value="2"/>
</dbReference>
<feature type="domain" description="SRCR" evidence="15">
    <location>
        <begin position="244"/>
        <end position="342"/>
    </location>
</feature>
<keyword evidence="8" id="KW-1133">Transmembrane helix</keyword>
<dbReference type="InterPro" id="IPR051560">
    <property type="entry name" value="MAM_domain-containing"/>
</dbReference>
<evidence type="ECO:0000259" key="15">
    <source>
        <dbReference type="PROSITE" id="PS50287"/>
    </source>
</evidence>
<dbReference type="EMBL" id="MU825897">
    <property type="protein sequence ID" value="KAJ7383551.1"/>
    <property type="molecule type" value="Genomic_DNA"/>
</dbReference>
<dbReference type="InterPro" id="IPR002172">
    <property type="entry name" value="LDrepeatLR_classA_rpt"/>
</dbReference>
<evidence type="ECO:0000256" key="4">
    <source>
        <dbReference type="ARBA" id="ARBA00022729"/>
    </source>
</evidence>
<dbReference type="SUPFAM" id="SSF49899">
    <property type="entry name" value="Concanavalin A-like lectins/glucanases"/>
    <property type="match status" value="3"/>
</dbReference>
<reference evidence="16" key="1">
    <citation type="submission" date="2023-01" db="EMBL/GenBank/DDBJ databases">
        <title>Genome assembly of the deep-sea coral Lophelia pertusa.</title>
        <authorList>
            <person name="Herrera S."/>
            <person name="Cordes E."/>
        </authorList>
    </citation>
    <scope>NUCLEOTIDE SEQUENCE</scope>
    <source>
        <strain evidence="16">USNM1676648</strain>
        <tissue evidence="16">Polyp</tissue>
    </source>
</reference>
<evidence type="ECO:0000256" key="12">
    <source>
        <dbReference type="PROSITE-ProRule" id="PRU00124"/>
    </source>
</evidence>
<keyword evidence="11" id="KW-0325">Glycoprotein</keyword>
<evidence type="ECO:0000256" key="11">
    <source>
        <dbReference type="ARBA" id="ARBA00023180"/>
    </source>
</evidence>
<feature type="domain" description="MAM" evidence="14">
    <location>
        <begin position="76"/>
        <end position="238"/>
    </location>
</feature>
<protein>
    <submittedName>
        <fullName evidence="16">Uncharacterized protein</fullName>
    </submittedName>
</protein>
<evidence type="ECO:0000256" key="8">
    <source>
        <dbReference type="ARBA" id="ARBA00022989"/>
    </source>
</evidence>
<dbReference type="PRINTS" id="PR00020">
    <property type="entry name" value="MAMDOMAIN"/>
</dbReference>
<dbReference type="PROSITE" id="PS01209">
    <property type="entry name" value="LDLRA_1"/>
    <property type="match status" value="2"/>
</dbReference>
<dbReference type="PANTHER" id="PTHR23282:SF144">
    <property type="match status" value="1"/>
</dbReference>
<feature type="domain" description="MAM" evidence="14">
    <location>
        <begin position="602"/>
        <end position="648"/>
    </location>
</feature>
<keyword evidence="2" id="KW-0645">Protease</keyword>
<organism evidence="16 17">
    <name type="scientific">Desmophyllum pertusum</name>
    <dbReference type="NCBI Taxonomy" id="174260"/>
    <lineage>
        <taxon>Eukaryota</taxon>
        <taxon>Metazoa</taxon>
        <taxon>Cnidaria</taxon>
        <taxon>Anthozoa</taxon>
        <taxon>Hexacorallia</taxon>
        <taxon>Scleractinia</taxon>
        <taxon>Caryophylliina</taxon>
        <taxon>Caryophylliidae</taxon>
        <taxon>Desmophyllum</taxon>
    </lineage>
</organism>
<keyword evidence="10 13" id="KW-1015">Disulfide bond</keyword>
<dbReference type="Proteomes" id="UP001163046">
    <property type="component" value="Unassembled WGS sequence"/>
</dbReference>
<evidence type="ECO:0000256" key="5">
    <source>
        <dbReference type="ARBA" id="ARBA00022737"/>
    </source>
</evidence>
<dbReference type="InterPro" id="IPR000998">
    <property type="entry name" value="MAM_dom"/>
</dbReference>
<dbReference type="Gene3D" id="3.10.250.10">
    <property type="entry name" value="SRCR-like domain"/>
    <property type="match status" value="1"/>
</dbReference>
<comment type="caution">
    <text evidence="16">The sequence shown here is derived from an EMBL/GenBank/DDBJ whole genome shotgun (WGS) entry which is preliminary data.</text>
</comment>
<evidence type="ECO:0000256" key="1">
    <source>
        <dbReference type="ARBA" id="ARBA00004167"/>
    </source>
</evidence>
<feature type="disulfide bond" evidence="12">
    <location>
        <begin position="569"/>
        <end position="587"/>
    </location>
</feature>
<dbReference type="GO" id="GO:0006508">
    <property type="term" value="P:proteolysis"/>
    <property type="evidence" value="ECO:0007669"/>
    <property type="project" value="UniProtKB-KW"/>
</dbReference>
<dbReference type="PROSITE" id="PS50060">
    <property type="entry name" value="MAM_2"/>
    <property type="match status" value="3"/>
</dbReference>
<keyword evidence="7" id="KW-0720">Serine protease</keyword>
<dbReference type="Gene3D" id="2.60.120.200">
    <property type="match status" value="3"/>
</dbReference>
<dbReference type="Pfam" id="PF00530">
    <property type="entry name" value="SRCR"/>
    <property type="match status" value="1"/>
</dbReference>
<feature type="disulfide bond" evidence="13">
    <location>
        <begin position="310"/>
        <end position="320"/>
    </location>
</feature>
<dbReference type="SUPFAM" id="SSF56487">
    <property type="entry name" value="SRCR-like"/>
    <property type="match status" value="1"/>
</dbReference>
<gene>
    <name evidence="16" type="ORF">OS493_027214</name>
</gene>
<evidence type="ECO:0000256" key="10">
    <source>
        <dbReference type="ARBA" id="ARBA00023157"/>
    </source>
</evidence>
<dbReference type="PROSITE" id="PS50068">
    <property type="entry name" value="LDLRA_2"/>
    <property type="match status" value="2"/>
</dbReference>
<feature type="disulfide bond" evidence="12">
    <location>
        <begin position="581"/>
        <end position="596"/>
    </location>
</feature>
<dbReference type="FunFam" id="3.10.250.10:FF:000016">
    <property type="entry name" value="Scavenger receptor cysteine-rich protein type 12"/>
    <property type="match status" value="1"/>
</dbReference>
<name>A0A9W9ZKS9_9CNID</name>
<evidence type="ECO:0000256" key="6">
    <source>
        <dbReference type="ARBA" id="ARBA00022801"/>
    </source>
</evidence>
<evidence type="ECO:0000256" key="2">
    <source>
        <dbReference type="ARBA" id="ARBA00022670"/>
    </source>
</evidence>
<keyword evidence="9" id="KW-0472">Membrane</keyword>
<dbReference type="CDD" id="cd06263">
    <property type="entry name" value="MAM"/>
    <property type="match status" value="2"/>
</dbReference>
<dbReference type="PRINTS" id="PR00258">
    <property type="entry name" value="SPERACTRCPTR"/>
</dbReference>
<feature type="disulfide bond" evidence="12">
    <location>
        <begin position="373"/>
        <end position="388"/>
    </location>
</feature>
<dbReference type="GO" id="GO:0008236">
    <property type="term" value="F:serine-type peptidase activity"/>
    <property type="evidence" value="ECO:0007669"/>
    <property type="project" value="UniProtKB-KW"/>
</dbReference>
<evidence type="ECO:0000256" key="13">
    <source>
        <dbReference type="PROSITE-ProRule" id="PRU00196"/>
    </source>
</evidence>
<dbReference type="InterPro" id="IPR013320">
    <property type="entry name" value="ConA-like_dom_sf"/>
</dbReference>
<dbReference type="AlphaFoldDB" id="A0A9W9ZKS9"/>
<dbReference type="PROSITE" id="PS50287">
    <property type="entry name" value="SRCR_2"/>
    <property type="match status" value="1"/>
</dbReference>
<keyword evidence="5" id="KW-0677">Repeat</keyword>
<comment type="subcellular location">
    <subcellularLocation>
        <location evidence="1">Membrane</location>
        <topology evidence="1">Single-pass membrane protein</topology>
    </subcellularLocation>
</comment>
<dbReference type="GO" id="GO:0016020">
    <property type="term" value="C:membrane"/>
    <property type="evidence" value="ECO:0007669"/>
    <property type="project" value="UniProtKB-SubCell"/>
</dbReference>
<dbReference type="PROSITE" id="PS00420">
    <property type="entry name" value="SRCR_1"/>
    <property type="match status" value="1"/>
</dbReference>
<dbReference type="SUPFAM" id="SSF57424">
    <property type="entry name" value="LDL receptor-like module"/>
    <property type="match status" value="2"/>
</dbReference>
<proteinExistence type="predicted"/>
<dbReference type="InterPro" id="IPR023415">
    <property type="entry name" value="LDLR_class-A_CS"/>
</dbReference>
<dbReference type="SMART" id="SM00202">
    <property type="entry name" value="SR"/>
    <property type="match status" value="1"/>
</dbReference>
<evidence type="ECO:0000256" key="9">
    <source>
        <dbReference type="ARBA" id="ARBA00023136"/>
    </source>
</evidence>
<evidence type="ECO:0000313" key="16">
    <source>
        <dbReference type="EMBL" id="KAJ7383551.1"/>
    </source>
</evidence>
<comment type="caution">
    <text evidence="13">Lacks conserved residue(s) required for the propagation of feature annotation.</text>
</comment>
<dbReference type="InterPro" id="IPR036772">
    <property type="entry name" value="SRCR-like_dom_sf"/>
</dbReference>
<dbReference type="PRINTS" id="PR00261">
    <property type="entry name" value="LDLRECEPTOR"/>
</dbReference>
<evidence type="ECO:0000256" key="7">
    <source>
        <dbReference type="ARBA" id="ARBA00022825"/>
    </source>
</evidence>